<proteinExistence type="predicted"/>
<accession>A0ACC3CG28</accession>
<evidence type="ECO:0000313" key="2">
    <source>
        <dbReference type="Proteomes" id="UP000798662"/>
    </source>
</evidence>
<comment type="caution">
    <text evidence="1">The sequence shown here is derived from an EMBL/GenBank/DDBJ whole genome shotgun (WGS) entry which is preliminary data.</text>
</comment>
<sequence>MLLSRSLGAVWRRAPSAAPPFSLPAPACAAAVESAAAAAGAAAARRTLRHSPASPAWLGTSALWGHPSSTHHASSSPPVAGAPPATATATPPPPGSSDGGTPPEPLGLDNVLRIPLAEGGQGLIPPAVLAALSLETGCAMDANRAAITRNVGGVRRHERDSGSSEVQIAVMSTRISYLTSHLRTHAKDHATRRSLVGLVAKRRRVMQYLLRKDPDAYMRTVTALNLRPTMVFNPDVGSRGAKKHPTLSLTPAPSVGGASVAMPVGANTAGT</sequence>
<keyword evidence="2" id="KW-1185">Reference proteome</keyword>
<evidence type="ECO:0000313" key="1">
    <source>
        <dbReference type="EMBL" id="KAK1868946.1"/>
    </source>
</evidence>
<gene>
    <name evidence="1" type="ORF">I4F81_011427</name>
</gene>
<name>A0ACC3CG28_PYRYE</name>
<organism evidence="1 2">
    <name type="scientific">Pyropia yezoensis</name>
    <name type="common">Susabi-nori</name>
    <name type="synonym">Porphyra yezoensis</name>
    <dbReference type="NCBI Taxonomy" id="2788"/>
    <lineage>
        <taxon>Eukaryota</taxon>
        <taxon>Rhodophyta</taxon>
        <taxon>Bangiophyceae</taxon>
        <taxon>Bangiales</taxon>
        <taxon>Bangiaceae</taxon>
        <taxon>Pyropia</taxon>
    </lineage>
</organism>
<dbReference type="Proteomes" id="UP000798662">
    <property type="component" value="Chromosome 3"/>
</dbReference>
<reference evidence="1" key="1">
    <citation type="submission" date="2019-11" db="EMBL/GenBank/DDBJ databases">
        <title>Nori genome reveals adaptations in red seaweeds to the harsh intertidal environment.</title>
        <authorList>
            <person name="Wang D."/>
            <person name="Mao Y."/>
        </authorList>
    </citation>
    <scope>NUCLEOTIDE SEQUENCE</scope>
    <source>
        <tissue evidence="1">Gametophyte</tissue>
    </source>
</reference>
<dbReference type="EMBL" id="CM020620">
    <property type="protein sequence ID" value="KAK1868946.1"/>
    <property type="molecule type" value="Genomic_DNA"/>
</dbReference>
<protein>
    <submittedName>
        <fullName evidence="1">Uncharacterized protein</fullName>
    </submittedName>
</protein>